<dbReference type="GO" id="GO:0005179">
    <property type="term" value="F:hormone activity"/>
    <property type="evidence" value="ECO:0007669"/>
    <property type="project" value="UniProtKB-KW"/>
</dbReference>
<proteinExistence type="inferred from homology"/>
<evidence type="ECO:0000256" key="8">
    <source>
        <dbReference type="SAM" id="SignalP"/>
    </source>
</evidence>
<keyword evidence="3" id="KW-0964">Secreted</keyword>
<sequence>MPIMGSKFWLVFLMLATALVVESTTWMDDADLWGLSTLGHDSNGFEFSSEMMMDSEINHRLLAQKTKYISYGALRANSVPCNRRGSSYYNCNKRQKANPYKRGCSTITRCRRGNKRMLAIFSELFFMNGSRRPLTFVHGMEWNFPLSTKMLYHNNMQTEEPIDRGRKMMTTVIKTMVIAGMQRAKEGSPPQTAHMKVSSLAINDRPTDEGLTEPEILGEVIGNRGNNRGSVSLASALTTLLLLVVEVLMGLKLLLYFAHPDRSNGSGIKGVTGLKTRAGKSRMLGERISGFLEEKPELGWAKIGFKGLILRFLSNGSTCEVLGAVVVVVVVVVVVHGGLGLGDPVNIWTTCLKEELSAWTKLVKEKETVGFDYLDVVVRFPLMFVVVVLFLLSFLLLSSRDRNEEDEKKSLLNLRESRDVRERRETFVTLFGLVRNVLVGTRDFEVSSVVLLSTLFGDSVFTLQLRTPKCDRSSSILVFDSGF</sequence>
<accession>A0A8X8A6I3</accession>
<dbReference type="GO" id="GO:0040008">
    <property type="term" value="P:regulation of growth"/>
    <property type="evidence" value="ECO:0007669"/>
    <property type="project" value="UniProtKB-ARBA"/>
</dbReference>
<name>A0A8X8A6I3_POPTO</name>
<dbReference type="InterPro" id="IPR008801">
    <property type="entry name" value="RALF"/>
</dbReference>
<dbReference type="GO" id="GO:0019722">
    <property type="term" value="P:calcium-mediated signaling"/>
    <property type="evidence" value="ECO:0007669"/>
    <property type="project" value="TreeGrafter"/>
</dbReference>
<feature type="signal peptide" evidence="8">
    <location>
        <begin position="1"/>
        <end position="23"/>
    </location>
</feature>
<dbReference type="EMBL" id="JAAWWB010000007">
    <property type="protein sequence ID" value="KAG6778758.1"/>
    <property type="molecule type" value="Genomic_DNA"/>
</dbReference>
<evidence type="ECO:0000256" key="2">
    <source>
        <dbReference type="ARBA" id="ARBA00009178"/>
    </source>
</evidence>
<comment type="caution">
    <text evidence="9">The sequence shown here is derived from an EMBL/GenBank/DDBJ whole genome shotgun (WGS) entry which is preliminary data.</text>
</comment>
<evidence type="ECO:0000256" key="3">
    <source>
        <dbReference type="ARBA" id="ARBA00022525"/>
    </source>
</evidence>
<dbReference type="GO" id="GO:0005576">
    <property type="term" value="C:extracellular region"/>
    <property type="evidence" value="ECO:0007669"/>
    <property type="project" value="UniProtKB-SubCell"/>
</dbReference>
<evidence type="ECO:0000256" key="5">
    <source>
        <dbReference type="ARBA" id="ARBA00022729"/>
    </source>
</evidence>
<evidence type="ECO:0000256" key="1">
    <source>
        <dbReference type="ARBA" id="ARBA00004613"/>
    </source>
</evidence>
<reference evidence="9" key="1">
    <citation type="journal article" date="2020" name="bioRxiv">
        <title>Hybrid origin of Populus tomentosa Carr. identified through genome sequencing and phylogenomic analysis.</title>
        <authorList>
            <person name="An X."/>
            <person name="Gao K."/>
            <person name="Chen Z."/>
            <person name="Li J."/>
            <person name="Yang X."/>
            <person name="Yang X."/>
            <person name="Zhou J."/>
            <person name="Guo T."/>
            <person name="Zhao T."/>
            <person name="Huang S."/>
            <person name="Miao D."/>
            <person name="Khan W.U."/>
            <person name="Rao P."/>
            <person name="Ye M."/>
            <person name="Lei B."/>
            <person name="Liao W."/>
            <person name="Wang J."/>
            <person name="Ji L."/>
            <person name="Li Y."/>
            <person name="Guo B."/>
            <person name="Mustafa N.S."/>
            <person name="Li S."/>
            <person name="Yun Q."/>
            <person name="Keller S.R."/>
            <person name="Mao J."/>
            <person name="Zhang R."/>
            <person name="Strauss S.H."/>
        </authorList>
    </citation>
    <scope>NUCLEOTIDE SEQUENCE</scope>
    <source>
        <strain evidence="9">GM15</strain>
        <tissue evidence="9">Leaf</tissue>
    </source>
</reference>
<keyword evidence="7" id="KW-0812">Transmembrane</keyword>
<comment type="similarity">
    <text evidence="2">Belongs to the plant rapid alkalinization factor (RALF) family.</text>
</comment>
<feature type="transmembrane region" description="Helical" evidence="7">
    <location>
        <begin position="233"/>
        <end position="255"/>
    </location>
</feature>
<evidence type="ECO:0000256" key="6">
    <source>
        <dbReference type="ARBA" id="ARBA00023157"/>
    </source>
</evidence>
<evidence type="ECO:0000256" key="7">
    <source>
        <dbReference type="SAM" id="Phobius"/>
    </source>
</evidence>
<dbReference type="Pfam" id="PF05498">
    <property type="entry name" value="RALF"/>
    <property type="match status" value="1"/>
</dbReference>
<evidence type="ECO:0000313" key="10">
    <source>
        <dbReference type="Proteomes" id="UP000886885"/>
    </source>
</evidence>
<gene>
    <name evidence="9" type="ORF">POTOM_015104</name>
</gene>
<keyword evidence="5 8" id="KW-0732">Signal</keyword>
<protein>
    <submittedName>
        <fullName evidence="9">Uncharacterized protein</fullName>
    </submittedName>
</protein>
<dbReference type="GO" id="GO:0009506">
    <property type="term" value="C:plasmodesma"/>
    <property type="evidence" value="ECO:0007669"/>
    <property type="project" value="TreeGrafter"/>
</dbReference>
<dbReference type="PANTHER" id="PTHR33136">
    <property type="entry name" value="RAPID ALKALINIZATION FACTOR-LIKE"/>
    <property type="match status" value="1"/>
</dbReference>
<keyword evidence="7" id="KW-0472">Membrane</keyword>
<feature type="transmembrane region" description="Helical" evidence="7">
    <location>
        <begin position="376"/>
        <end position="397"/>
    </location>
</feature>
<dbReference type="OrthoDB" id="1613518at2759"/>
<keyword evidence="6" id="KW-1015">Disulfide bond</keyword>
<evidence type="ECO:0000313" key="9">
    <source>
        <dbReference type="EMBL" id="KAG6778758.1"/>
    </source>
</evidence>
<feature type="chain" id="PRO_5036470454" evidence="8">
    <location>
        <begin position="24"/>
        <end position="483"/>
    </location>
</feature>
<keyword evidence="7" id="KW-1133">Transmembrane helix</keyword>
<dbReference type="AlphaFoldDB" id="A0A8X8A6I3"/>
<evidence type="ECO:0000256" key="4">
    <source>
        <dbReference type="ARBA" id="ARBA00022702"/>
    </source>
</evidence>
<feature type="transmembrane region" description="Helical" evidence="7">
    <location>
        <begin position="321"/>
        <end position="339"/>
    </location>
</feature>
<organism evidence="9 10">
    <name type="scientific">Populus tomentosa</name>
    <name type="common">Chinese white poplar</name>
    <dbReference type="NCBI Taxonomy" id="118781"/>
    <lineage>
        <taxon>Eukaryota</taxon>
        <taxon>Viridiplantae</taxon>
        <taxon>Streptophyta</taxon>
        <taxon>Embryophyta</taxon>
        <taxon>Tracheophyta</taxon>
        <taxon>Spermatophyta</taxon>
        <taxon>Magnoliopsida</taxon>
        <taxon>eudicotyledons</taxon>
        <taxon>Gunneridae</taxon>
        <taxon>Pentapetalae</taxon>
        <taxon>rosids</taxon>
        <taxon>fabids</taxon>
        <taxon>Malpighiales</taxon>
        <taxon>Salicaceae</taxon>
        <taxon>Saliceae</taxon>
        <taxon>Populus</taxon>
    </lineage>
</organism>
<dbReference type="PANTHER" id="PTHR33136:SF89">
    <property type="entry name" value="PROTEIN RALF-LIKE 19"/>
    <property type="match status" value="1"/>
</dbReference>
<comment type="subcellular location">
    <subcellularLocation>
        <location evidence="1">Secreted</location>
    </subcellularLocation>
</comment>
<dbReference type="Proteomes" id="UP000886885">
    <property type="component" value="Chromosome 4A"/>
</dbReference>
<keyword evidence="4" id="KW-0372">Hormone</keyword>
<keyword evidence="10" id="KW-1185">Reference proteome</keyword>